<evidence type="ECO:0000313" key="1">
    <source>
        <dbReference type="EMBL" id="WAW14405.1"/>
    </source>
</evidence>
<protein>
    <submittedName>
        <fullName evidence="1">Uncharacterized protein</fullName>
    </submittedName>
</protein>
<organism evidence="1 2">
    <name type="scientific">Peptostreptococcus equinus</name>
    <dbReference type="NCBI Taxonomy" id="3003601"/>
    <lineage>
        <taxon>Bacteria</taxon>
        <taxon>Bacillati</taxon>
        <taxon>Bacillota</taxon>
        <taxon>Clostridia</taxon>
        <taxon>Peptostreptococcales</taxon>
        <taxon>Peptostreptococcaceae</taxon>
        <taxon>Peptostreptococcus</taxon>
    </lineage>
</organism>
<evidence type="ECO:0000313" key="2">
    <source>
        <dbReference type="Proteomes" id="UP001164187"/>
    </source>
</evidence>
<dbReference type="RefSeq" id="WP_269311080.1">
    <property type="nucleotide sequence ID" value="NZ_CP114052.1"/>
</dbReference>
<keyword evidence="2" id="KW-1185">Reference proteome</keyword>
<dbReference type="EMBL" id="CP114052">
    <property type="protein sequence ID" value="WAW14405.1"/>
    <property type="molecule type" value="Genomic_DNA"/>
</dbReference>
<gene>
    <name evidence="1" type="ORF">O0R46_07315</name>
</gene>
<proteinExistence type="predicted"/>
<reference evidence="1" key="1">
    <citation type="submission" date="2022-12" db="EMBL/GenBank/DDBJ databases">
        <title>Peptostreptococcus.</title>
        <authorList>
            <person name="Lee S.H."/>
        </authorList>
    </citation>
    <scope>NUCLEOTIDE SEQUENCE</scope>
    <source>
        <strain evidence="1">CBA3647</strain>
    </source>
</reference>
<accession>A0ABY7JMU2</accession>
<name>A0ABY7JMU2_9FIRM</name>
<sequence length="101" mass="12150">MVENGNINYHEYAIELENIYRMYISSDGNDLNSRSIAGEIEDDIFYILKKMKEKYPNNNKIAELYHDHYKLNRVKLNNMDEKQIIDYIKDIKNKLNIDNMK</sequence>
<dbReference type="Proteomes" id="UP001164187">
    <property type="component" value="Chromosome"/>
</dbReference>